<dbReference type="GO" id="GO:0051213">
    <property type="term" value="F:dioxygenase activity"/>
    <property type="evidence" value="ECO:0007669"/>
    <property type="project" value="UniProtKB-KW"/>
</dbReference>
<dbReference type="RefSeq" id="WP_183988658.1">
    <property type="nucleotide sequence ID" value="NZ_JACHHG010000017.1"/>
</dbReference>
<keyword evidence="2" id="KW-0223">Dioxygenase</keyword>
<name>A0A841I2K5_9DEIO</name>
<dbReference type="Gene3D" id="2.60.120.10">
    <property type="entry name" value="Jelly Rolls"/>
    <property type="match status" value="1"/>
</dbReference>
<dbReference type="InterPro" id="IPR014710">
    <property type="entry name" value="RmlC-like_jellyroll"/>
</dbReference>
<proteinExistence type="predicted"/>
<dbReference type="Proteomes" id="UP000569951">
    <property type="component" value="Unassembled WGS sequence"/>
</dbReference>
<dbReference type="InterPro" id="IPR011051">
    <property type="entry name" value="RmlC_Cupin_sf"/>
</dbReference>
<accession>A0A841I2K5</accession>
<keyword evidence="2" id="KW-0560">Oxidoreductase</keyword>
<protein>
    <submittedName>
        <fullName evidence="2">Quercetin dioxygenase-like cupin family protein</fullName>
    </submittedName>
</protein>
<dbReference type="PANTHER" id="PTHR36114:SF1">
    <property type="entry name" value="16.7 KDA PROTEIN IN WHIE LOCUS"/>
    <property type="match status" value="1"/>
</dbReference>
<dbReference type="InterPro" id="IPR052044">
    <property type="entry name" value="PKS_Associated_Protein"/>
</dbReference>
<dbReference type="AlphaFoldDB" id="A0A841I2K5"/>
<dbReference type="EMBL" id="JACHHG010000017">
    <property type="protein sequence ID" value="MBB6099917.1"/>
    <property type="molecule type" value="Genomic_DNA"/>
</dbReference>
<sequence>MTDIDLLIEQARGPYTQAEISVVNDHAVSLSVFEGQYPWHRHPESDETFVCLRGCLVLEVEGQLEVRLQPGGVYTVPAGVAHRSRGEGRTANLSIGVRERVTEMLE</sequence>
<reference evidence="2 3" key="1">
    <citation type="submission" date="2020-08" db="EMBL/GenBank/DDBJ databases">
        <title>Genomic Encyclopedia of Type Strains, Phase IV (KMG-IV): sequencing the most valuable type-strain genomes for metagenomic binning, comparative biology and taxonomic classification.</title>
        <authorList>
            <person name="Goeker M."/>
        </authorList>
    </citation>
    <scope>NUCLEOTIDE SEQUENCE [LARGE SCALE GENOMIC DNA]</scope>
    <source>
        <strain evidence="2 3">DSM 21458</strain>
    </source>
</reference>
<evidence type="ECO:0000259" key="1">
    <source>
        <dbReference type="Pfam" id="PF07883"/>
    </source>
</evidence>
<organism evidence="2 3">
    <name type="scientific">Deinobacterium chartae</name>
    <dbReference type="NCBI Taxonomy" id="521158"/>
    <lineage>
        <taxon>Bacteria</taxon>
        <taxon>Thermotogati</taxon>
        <taxon>Deinococcota</taxon>
        <taxon>Deinococci</taxon>
        <taxon>Deinococcales</taxon>
        <taxon>Deinococcaceae</taxon>
        <taxon>Deinobacterium</taxon>
    </lineage>
</organism>
<comment type="caution">
    <text evidence="2">The sequence shown here is derived from an EMBL/GenBank/DDBJ whole genome shotgun (WGS) entry which is preliminary data.</text>
</comment>
<dbReference type="PANTHER" id="PTHR36114">
    <property type="entry name" value="16.7 KDA PROTEIN IN WHIE LOCUS"/>
    <property type="match status" value="1"/>
</dbReference>
<dbReference type="InterPro" id="IPR013096">
    <property type="entry name" value="Cupin_2"/>
</dbReference>
<keyword evidence="3" id="KW-1185">Reference proteome</keyword>
<feature type="domain" description="Cupin type-2" evidence="1">
    <location>
        <begin position="36"/>
        <end position="89"/>
    </location>
</feature>
<dbReference type="SUPFAM" id="SSF51182">
    <property type="entry name" value="RmlC-like cupins"/>
    <property type="match status" value="1"/>
</dbReference>
<gene>
    <name evidence="2" type="ORF">HNR42_003377</name>
</gene>
<evidence type="ECO:0000313" key="2">
    <source>
        <dbReference type="EMBL" id="MBB6099917.1"/>
    </source>
</evidence>
<evidence type="ECO:0000313" key="3">
    <source>
        <dbReference type="Proteomes" id="UP000569951"/>
    </source>
</evidence>
<dbReference type="Pfam" id="PF07883">
    <property type="entry name" value="Cupin_2"/>
    <property type="match status" value="1"/>
</dbReference>